<protein>
    <submittedName>
        <fullName evidence="1">Uncharacterized protein</fullName>
    </submittedName>
</protein>
<gene>
    <name evidence="1" type="ORF">HPB50_008166</name>
</gene>
<accession>A0ACB7SA67</accession>
<name>A0ACB7SA67_HYAAI</name>
<evidence type="ECO:0000313" key="2">
    <source>
        <dbReference type="Proteomes" id="UP000821845"/>
    </source>
</evidence>
<dbReference type="Proteomes" id="UP000821845">
    <property type="component" value="Chromosome 5"/>
</dbReference>
<sequence>MKKWDAQQIRKKKTMTAASYGILLLLLITSLQSFVHARRLNRFVRHFEPLSYEPRRVHREHVRVRRSLGGSDPELHHGIVHLRFQGFDRLFHLKLRPDSSTFHKDFVVETSTLGRVKPNIGHIYSGRLIGDPSSRVFGALHSGVFEGSIQSRWGRFYIEGAHKFFARRTPFHSVMYAAEDASIPHEGWCGLNSETMRLMQQLAASAERVQEPISKVRHRSSRTERWTGRRPLEAQEAEEVYDDADEGGSRTSLGRGNTRAYRVCGLHIAIDHLLYKKYLEQDGDAVRTRERLSTLIAGHVARASEVYRHTNFDGVNDVSFVVHKVQALVLLTTARSANFDDYCLAYTWTYRDFADGVLGLAYVANATSNSMGVCDKKRIVQSEQKYGLTKLSLNTGIVTFLNYGSHVASAVSEITFCHEMGHNFGSPHDEPDTSPCVRGDKNGGNYIMYPQSSKGTLPNNHLFSDCSIANISRVIRPMLQGNSRRENCFEVDSGPICGNGLLEGEEQCDCGYTQEQCREKCCYARRNTVKARGCTLKPGADCSGLHAVCPLGKPKPNITACNKGTQVCIGGECVGSICLKYGMQQCYISGDEYTVDQKCLIACENEGKCNAACHYPAMKSLCGAKMQPGSVCDTHSYCDVFQKCRHSDELGLLTRLEEALFAANTYKSVKDYIMLHPYMSSLYLLLLVALMVLFFHCFSVHTPSSHPLRPHRNLKETLRYRPKTFVSMYYNSSVL</sequence>
<reference evidence="1" key="1">
    <citation type="submission" date="2020-05" db="EMBL/GenBank/DDBJ databases">
        <title>Large-scale comparative analyses of tick genomes elucidate their genetic diversity and vector capacities.</title>
        <authorList>
            <person name="Jia N."/>
            <person name="Wang J."/>
            <person name="Shi W."/>
            <person name="Du L."/>
            <person name="Sun Y."/>
            <person name="Zhan W."/>
            <person name="Jiang J."/>
            <person name="Wang Q."/>
            <person name="Zhang B."/>
            <person name="Ji P."/>
            <person name="Sakyi L.B."/>
            <person name="Cui X."/>
            <person name="Yuan T."/>
            <person name="Jiang B."/>
            <person name="Yang W."/>
            <person name="Lam T.T.-Y."/>
            <person name="Chang Q."/>
            <person name="Ding S."/>
            <person name="Wang X."/>
            <person name="Zhu J."/>
            <person name="Ruan X."/>
            <person name="Zhao L."/>
            <person name="Wei J."/>
            <person name="Que T."/>
            <person name="Du C."/>
            <person name="Cheng J."/>
            <person name="Dai P."/>
            <person name="Han X."/>
            <person name="Huang E."/>
            <person name="Gao Y."/>
            <person name="Liu J."/>
            <person name="Shao H."/>
            <person name="Ye R."/>
            <person name="Li L."/>
            <person name="Wei W."/>
            <person name="Wang X."/>
            <person name="Wang C."/>
            <person name="Yang T."/>
            <person name="Huo Q."/>
            <person name="Li W."/>
            <person name="Guo W."/>
            <person name="Chen H."/>
            <person name="Zhou L."/>
            <person name="Ni X."/>
            <person name="Tian J."/>
            <person name="Zhou Y."/>
            <person name="Sheng Y."/>
            <person name="Liu T."/>
            <person name="Pan Y."/>
            <person name="Xia L."/>
            <person name="Li J."/>
            <person name="Zhao F."/>
            <person name="Cao W."/>
        </authorList>
    </citation>
    <scope>NUCLEOTIDE SEQUENCE</scope>
    <source>
        <strain evidence="1">Hyas-2018</strain>
    </source>
</reference>
<organism evidence="1 2">
    <name type="scientific">Hyalomma asiaticum</name>
    <name type="common">Tick</name>
    <dbReference type="NCBI Taxonomy" id="266040"/>
    <lineage>
        <taxon>Eukaryota</taxon>
        <taxon>Metazoa</taxon>
        <taxon>Ecdysozoa</taxon>
        <taxon>Arthropoda</taxon>
        <taxon>Chelicerata</taxon>
        <taxon>Arachnida</taxon>
        <taxon>Acari</taxon>
        <taxon>Parasitiformes</taxon>
        <taxon>Ixodida</taxon>
        <taxon>Ixodoidea</taxon>
        <taxon>Ixodidae</taxon>
        <taxon>Hyalomminae</taxon>
        <taxon>Hyalomma</taxon>
    </lineage>
</organism>
<evidence type="ECO:0000313" key="1">
    <source>
        <dbReference type="EMBL" id="KAH6930052.1"/>
    </source>
</evidence>
<proteinExistence type="predicted"/>
<comment type="caution">
    <text evidence="1">The sequence shown here is derived from an EMBL/GenBank/DDBJ whole genome shotgun (WGS) entry which is preliminary data.</text>
</comment>
<dbReference type="EMBL" id="CM023485">
    <property type="protein sequence ID" value="KAH6930052.1"/>
    <property type="molecule type" value="Genomic_DNA"/>
</dbReference>
<keyword evidence="2" id="KW-1185">Reference proteome</keyword>